<dbReference type="OrthoDB" id="3151515at2759"/>
<organism evidence="2 3">
    <name type="scientific">Hydnum rufescens UP504</name>
    <dbReference type="NCBI Taxonomy" id="1448309"/>
    <lineage>
        <taxon>Eukaryota</taxon>
        <taxon>Fungi</taxon>
        <taxon>Dikarya</taxon>
        <taxon>Basidiomycota</taxon>
        <taxon>Agaricomycotina</taxon>
        <taxon>Agaricomycetes</taxon>
        <taxon>Cantharellales</taxon>
        <taxon>Hydnaceae</taxon>
        <taxon>Hydnum</taxon>
    </lineage>
</organism>
<evidence type="ECO:0000256" key="1">
    <source>
        <dbReference type="SAM" id="MobiDB-lite"/>
    </source>
</evidence>
<protein>
    <submittedName>
        <fullName evidence="2">Uncharacterized protein</fullName>
    </submittedName>
</protein>
<feature type="region of interest" description="Disordered" evidence="1">
    <location>
        <begin position="203"/>
        <end position="273"/>
    </location>
</feature>
<keyword evidence="3" id="KW-1185">Reference proteome</keyword>
<dbReference type="EMBL" id="MU128915">
    <property type="protein sequence ID" value="KAF9519772.1"/>
    <property type="molecule type" value="Genomic_DNA"/>
</dbReference>
<proteinExistence type="predicted"/>
<feature type="compositionally biased region" description="Low complexity" evidence="1">
    <location>
        <begin position="225"/>
        <end position="239"/>
    </location>
</feature>
<reference evidence="2" key="1">
    <citation type="journal article" date="2020" name="Nat. Commun.">
        <title>Large-scale genome sequencing of mycorrhizal fungi provides insights into the early evolution of symbiotic traits.</title>
        <authorList>
            <person name="Miyauchi S."/>
            <person name="Kiss E."/>
            <person name="Kuo A."/>
            <person name="Drula E."/>
            <person name="Kohler A."/>
            <person name="Sanchez-Garcia M."/>
            <person name="Morin E."/>
            <person name="Andreopoulos B."/>
            <person name="Barry K.W."/>
            <person name="Bonito G."/>
            <person name="Buee M."/>
            <person name="Carver A."/>
            <person name="Chen C."/>
            <person name="Cichocki N."/>
            <person name="Clum A."/>
            <person name="Culley D."/>
            <person name="Crous P.W."/>
            <person name="Fauchery L."/>
            <person name="Girlanda M."/>
            <person name="Hayes R.D."/>
            <person name="Keri Z."/>
            <person name="LaButti K."/>
            <person name="Lipzen A."/>
            <person name="Lombard V."/>
            <person name="Magnuson J."/>
            <person name="Maillard F."/>
            <person name="Murat C."/>
            <person name="Nolan M."/>
            <person name="Ohm R.A."/>
            <person name="Pangilinan J."/>
            <person name="Pereira M.F."/>
            <person name="Perotto S."/>
            <person name="Peter M."/>
            <person name="Pfister S."/>
            <person name="Riley R."/>
            <person name="Sitrit Y."/>
            <person name="Stielow J.B."/>
            <person name="Szollosi G."/>
            <person name="Zifcakova L."/>
            <person name="Stursova M."/>
            <person name="Spatafora J.W."/>
            <person name="Tedersoo L."/>
            <person name="Vaario L.M."/>
            <person name="Yamada A."/>
            <person name="Yan M."/>
            <person name="Wang P."/>
            <person name="Xu J."/>
            <person name="Bruns T."/>
            <person name="Baldrian P."/>
            <person name="Vilgalys R."/>
            <person name="Dunand C."/>
            <person name="Henrissat B."/>
            <person name="Grigoriev I.V."/>
            <person name="Hibbett D."/>
            <person name="Nagy L.G."/>
            <person name="Martin F.M."/>
        </authorList>
    </citation>
    <scope>NUCLEOTIDE SEQUENCE</scope>
    <source>
        <strain evidence="2">UP504</strain>
    </source>
</reference>
<dbReference type="Proteomes" id="UP000886523">
    <property type="component" value="Unassembled WGS sequence"/>
</dbReference>
<evidence type="ECO:0000313" key="2">
    <source>
        <dbReference type="EMBL" id="KAF9519772.1"/>
    </source>
</evidence>
<sequence>MEQLVDYVLGQGKNDPYDRSMYREAQLYLAPSTTRSIPTAIADAVVVLTLRDHIPGLGLVQCLECPCLSEAVSTALHVLHFALESKCFSTSASGRNQLIYDLSSGLFQKRILGLDKQLVFGCYAEGGTVWACVATWEDGKPIVYRLHSFQLLTLTGLLQFFMFLCLASSKIPTYHQELSQVLPQTVIDALSKWKPWHTHKGPCGGPSSGCGPGGDNHGDSDSDGSDAPGGSQGLQSQQPGRHRRGGSGRQVPPSEHQLCSHDTPPGKEEGMGTDEDEVWAHAVSEWMVDSAKVIQEYGEPAPLTEKSVGLLPSTIA</sequence>
<evidence type="ECO:0000313" key="3">
    <source>
        <dbReference type="Proteomes" id="UP000886523"/>
    </source>
</evidence>
<dbReference type="AlphaFoldDB" id="A0A9P6DZQ8"/>
<accession>A0A9P6DZQ8</accession>
<feature type="compositionally biased region" description="Gly residues" evidence="1">
    <location>
        <begin position="203"/>
        <end position="215"/>
    </location>
</feature>
<comment type="caution">
    <text evidence="2">The sequence shown here is derived from an EMBL/GenBank/DDBJ whole genome shotgun (WGS) entry which is preliminary data.</text>
</comment>
<name>A0A9P6DZQ8_9AGAM</name>
<gene>
    <name evidence="2" type="ORF">BS47DRAFT_994222</name>
</gene>